<gene>
    <name evidence="1" type="ORF">A2822_03265</name>
</gene>
<dbReference type="AlphaFoldDB" id="A0A1G2HTB1"/>
<protein>
    <submittedName>
        <fullName evidence="1">Uncharacterized protein</fullName>
    </submittedName>
</protein>
<organism evidence="1 2">
    <name type="scientific">Candidatus Staskawiczbacteria bacterium RIFCSPHIGHO2_01_FULL_41_41</name>
    <dbReference type="NCBI Taxonomy" id="1802203"/>
    <lineage>
        <taxon>Bacteria</taxon>
        <taxon>Candidatus Staskawicziibacteriota</taxon>
    </lineage>
</organism>
<accession>A0A1G2HTB1</accession>
<name>A0A1G2HTB1_9BACT</name>
<dbReference type="EMBL" id="MHOP01000019">
    <property type="protein sequence ID" value="OGZ65639.1"/>
    <property type="molecule type" value="Genomic_DNA"/>
</dbReference>
<dbReference type="Proteomes" id="UP000178774">
    <property type="component" value="Unassembled WGS sequence"/>
</dbReference>
<proteinExistence type="predicted"/>
<sequence length="96" mass="10844">MTQNTAPQVQGNFPEKKFRAGAISATVWHNKGQKVNGEESEYKTISIERSYTDKTGKWQSTNSFRITDLPKAQVVLQKAYEHIVLQEQDLFKGGAN</sequence>
<comment type="caution">
    <text evidence="1">The sequence shown here is derived from an EMBL/GenBank/DDBJ whole genome shotgun (WGS) entry which is preliminary data.</text>
</comment>
<reference evidence="1 2" key="1">
    <citation type="journal article" date="2016" name="Nat. Commun.">
        <title>Thousands of microbial genomes shed light on interconnected biogeochemical processes in an aquifer system.</title>
        <authorList>
            <person name="Anantharaman K."/>
            <person name="Brown C.T."/>
            <person name="Hug L.A."/>
            <person name="Sharon I."/>
            <person name="Castelle C.J."/>
            <person name="Probst A.J."/>
            <person name="Thomas B.C."/>
            <person name="Singh A."/>
            <person name="Wilkins M.J."/>
            <person name="Karaoz U."/>
            <person name="Brodie E.L."/>
            <person name="Williams K.H."/>
            <person name="Hubbard S.S."/>
            <person name="Banfield J.F."/>
        </authorList>
    </citation>
    <scope>NUCLEOTIDE SEQUENCE [LARGE SCALE GENOMIC DNA]</scope>
</reference>
<evidence type="ECO:0000313" key="1">
    <source>
        <dbReference type="EMBL" id="OGZ65639.1"/>
    </source>
</evidence>
<evidence type="ECO:0000313" key="2">
    <source>
        <dbReference type="Proteomes" id="UP000178774"/>
    </source>
</evidence>